<sequence>MSLYWPDYRLGNFENSVSRLFDDFFKDLSVERQSGNNNTRSVSRTGWVPSLDVHESEKEFIVNAELPGVTKEQINLDVRENTLLISGETKKDEKYKEGNTHIQERRYGNFTRAITLPRSVKTSDITAKFENGILEVKLPKDENASRKITVQ</sequence>
<dbReference type="EMBL" id="CAJVPU010000849">
    <property type="protein sequence ID" value="CAG8464288.1"/>
    <property type="molecule type" value="Genomic_DNA"/>
</dbReference>
<protein>
    <submittedName>
        <fullName evidence="1">12772_t:CDS:1</fullName>
    </submittedName>
</protein>
<keyword evidence="2" id="KW-1185">Reference proteome</keyword>
<gene>
    <name evidence="1" type="ORF">DHETER_LOCUS1423</name>
</gene>
<organism evidence="1 2">
    <name type="scientific">Dentiscutata heterogama</name>
    <dbReference type="NCBI Taxonomy" id="1316150"/>
    <lineage>
        <taxon>Eukaryota</taxon>
        <taxon>Fungi</taxon>
        <taxon>Fungi incertae sedis</taxon>
        <taxon>Mucoromycota</taxon>
        <taxon>Glomeromycotina</taxon>
        <taxon>Glomeromycetes</taxon>
        <taxon>Diversisporales</taxon>
        <taxon>Gigasporaceae</taxon>
        <taxon>Dentiscutata</taxon>
    </lineage>
</organism>
<proteinExistence type="predicted"/>
<comment type="caution">
    <text evidence="1">The sequence shown here is derived from an EMBL/GenBank/DDBJ whole genome shotgun (WGS) entry which is preliminary data.</text>
</comment>
<evidence type="ECO:0000313" key="1">
    <source>
        <dbReference type="EMBL" id="CAG8464288.1"/>
    </source>
</evidence>
<dbReference type="Proteomes" id="UP000789702">
    <property type="component" value="Unassembled WGS sequence"/>
</dbReference>
<name>A0ACA9KBU2_9GLOM</name>
<evidence type="ECO:0000313" key="2">
    <source>
        <dbReference type="Proteomes" id="UP000789702"/>
    </source>
</evidence>
<reference evidence="1" key="1">
    <citation type="submission" date="2021-06" db="EMBL/GenBank/DDBJ databases">
        <authorList>
            <person name="Kallberg Y."/>
            <person name="Tangrot J."/>
            <person name="Rosling A."/>
        </authorList>
    </citation>
    <scope>NUCLEOTIDE SEQUENCE</scope>
    <source>
        <strain evidence="1">IL203A</strain>
    </source>
</reference>
<accession>A0ACA9KBU2</accession>